<name>A0A0S8GF12_UNCW3</name>
<reference evidence="2 3" key="1">
    <citation type="journal article" date="2015" name="Microbiome">
        <title>Genomic resolution of linkages in carbon, nitrogen, and sulfur cycling among widespread estuary sediment bacteria.</title>
        <authorList>
            <person name="Baker B.J."/>
            <person name="Lazar C.S."/>
            <person name="Teske A.P."/>
            <person name="Dick G.J."/>
        </authorList>
    </citation>
    <scope>NUCLEOTIDE SEQUENCE [LARGE SCALE GENOMIC DNA]</scope>
    <source>
        <strain evidence="2">SM23_60</strain>
    </source>
</reference>
<dbReference type="GO" id="GO:0004713">
    <property type="term" value="F:protein tyrosine kinase activity"/>
    <property type="evidence" value="ECO:0007669"/>
    <property type="project" value="TreeGrafter"/>
</dbReference>
<dbReference type="PANTHER" id="PTHR32309:SF13">
    <property type="entry name" value="FERRIC ENTEROBACTIN TRANSPORT PROTEIN FEPE"/>
    <property type="match status" value="1"/>
</dbReference>
<dbReference type="EMBL" id="LJUO01000072">
    <property type="protein sequence ID" value="KPK71074.1"/>
    <property type="molecule type" value="Genomic_DNA"/>
</dbReference>
<keyword evidence="1" id="KW-0812">Transmembrane</keyword>
<keyword evidence="1" id="KW-1133">Transmembrane helix</keyword>
<sequence>MLVKYRKLLLCNLFIIIAISIVLSLIWPYKYKAVAKFIPSYNVQTPFSELRNVGTPDLFWMLGGGVFVSDIYVGILQSRTLMEDVVNKTGLMQVFKRRRIEDAIEDLEKSSSIVITDEQAITVTVFMPDPELAALVANTWVNSLDLRSQAIISEQGSRHVLFLRDRLLDLARQLDSLSDSLAVFESKHRVFSMNEETKAAVDVYAELAVQLLQREIELMKWKDAGTDLPIRRSIELEIENLQKKLEEIENNWTGGIIANAPLSKLPSLQLEHASMSRKKAVLDSLSSYLLLEYEIANLKALSNTPTLIVIDEAIPPEKRTWPARAKIVLISTLFAVLSNMMLVLALENRKLRWSV</sequence>
<feature type="transmembrane region" description="Helical" evidence="1">
    <location>
        <begin position="327"/>
        <end position="346"/>
    </location>
</feature>
<evidence type="ECO:0000313" key="3">
    <source>
        <dbReference type="Proteomes" id="UP000051096"/>
    </source>
</evidence>
<protein>
    <recommendedName>
        <fullName evidence="4">Polysaccharide chain length determinant N-terminal domain-containing protein</fullName>
    </recommendedName>
</protein>
<dbReference type="PANTHER" id="PTHR32309">
    <property type="entry name" value="TYROSINE-PROTEIN KINASE"/>
    <property type="match status" value="1"/>
</dbReference>
<dbReference type="Proteomes" id="UP000051096">
    <property type="component" value="Unassembled WGS sequence"/>
</dbReference>
<evidence type="ECO:0000256" key="1">
    <source>
        <dbReference type="SAM" id="Phobius"/>
    </source>
</evidence>
<evidence type="ECO:0008006" key="4">
    <source>
        <dbReference type="Google" id="ProtNLM"/>
    </source>
</evidence>
<accession>A0A0S8GF12</accession>
<dbReference type="GO" id="GO:0005886">
    <property type="term" value="C:plasma membrane"/>
    <property type="evidence" value="ECO:0007669"/>
    <property type="project" value="TreeGrafter"/>
</dbReference>
<dbReference type="AlphaFoldDB" id="A0A0S8GF12"/>
<organism evidence="2 3">
    <name type="scientific">candidate division WOR_3 bacterium SM23_60</name>
    <dbReference type="NCBI Taxonomy" id="1703780"/>
    <lineage>
        <taxon>Bacteria</taxon>
        <taxon>Bacteria division WOR-3</taxon>
    </lineage>
</organism>
<evidence type="ECO:0000313" key="2">
    <source>
        <dbReference type="EMBL" id="KPK71074.1"/>
    </source>
</evidence>
<feature type="transmembrane region" description="Helical" evidence="1">
    <location>
        <begin position="9"/>
        <end position="29"/>
    </location>
</feature>
<gene>
    <name evidence="2" type="ORF">AMJ87_07800</name>
</gene>
<dbReference type="InterPro" id="IPR050445">
    <property type="entry name" value="Bact_polysacc_biosynth/exp"/>
</dbReference>
<proteinExistence type="predicted"/>
<feature type="transmembrane region" description="Helical" evidence="1">
    <location>
        <begin position="58"/>
        <end position="76"/>
    </location>
</feature>
<comment type="caution">
    <text evidence="2">The sequence shown here is derived from an EMBL/GenBank/DDBJ whole genome shotgun (WGS) entry which is preliminary data.</text>
</comment>
<keyword evidence="1" id="KW-0472">Membrane</keyword>